<protein>
    <submittedName>
        <fullName evidence="1">Unannotated protein</fullName>
    </submittedName>
</protein>
<organism evidence="1">
    <name type="scientific">freshwater metagenome</name>
    <dbReference type="NCBI Taxonomy" id="449393"/>
    <lineage>
        <taxon>unclassified sequences</taxon>
        <taxon>metagenomes</taxon>
        <taxon>ecological metagenomes</taxon>
    </lineage>
</organism>
<gene>
    <name evidence="1" type="ORF">UFOPK3472_00848</name>
</gene>
<evidence type="ECO:0000313" key="1">
    <source>
        <dbReference type="EMBL" id="CAB4883213.1"/>
    </source>
</evidence>
<proteinExistence type="predicted"/>
<name>A0A6J7EUZ1_9ZZZZ</name>
<dbReference type="EMBL" id="CAFBLX010000038">
    <property type="protein sequence ID" value="CAB4883213.1"/>
    <property type="molecule type" value="Genomic_DNA"/>
</dbReference>
<sequence length="60" mass="6906">MIAGVDEPDWVKDSIVHRTAAIAIRDSYPHTVYDDPLEFHQMFFRFVGIRETVGPDQDSL</sequence>
<accession>A0A6J7EUZ1</accession>
<dbReference type="AlphaFoldDB" id="A0A6J7EUZ1"/>
<reference evidence="1" key="1">
    <citation type="submission" date="2020-05" db="EMBL/GenBank/DDBJ databases">
        <authorList>
            <person name="Chiriac C."/>
            <person name="Salcher M."/>
            <person name="Ghai R."/>
            <person name="Kavagutti S V."/>
        </authorList>
    </citation>
    <scope>NUCLEOTIDE SEQUENCE</scope>
</reference>